<dbReference type="Proteomes" id="UP000054423">
    <property type="component" value="Unassembled WGS sequence"/>
</dbReference>
<keyword evidence="1" id="KW-1133">Transmembrane helix</keyword>
<protein>
    <submittedName>
        <fullName evidence="2">Uncharacterized protein</fullName>
    </submittedName>
</protein>
<organism evidence="2">
    <name type="scientific">Phytophthora nicotianae</name>
    <name type="common">Potato buckeye rot agent</name>
    <name type="synonym">Phytophthora parasitica</name>
    <dbReference type="NCBI Taxonomy" id="4792"/>
    <lineage>
        <taxon>Eukaryota</taxon>
        <taxon>Sar</taxon>
        <taxon>Stramenopiles</taxon>
        <taxon>Oomycota</taxon>
        <taxon>Peronosporomycetes</taxon>
        <taxon>Peronosporales</taxon>
        <taxon>Peronosporaceae</taxon>
        <taxon>Phytophthora</taxon>
    </lineage>
</organism>
<keyword evidence="1" id="KW-0812">Transmembrane</keyword>
<evidence type="ECO:0000313" key="2">
    <source>
        <dbReference type="EMBL" id="ETL78035.1"/>
    </source>
</evidence>
<dbReference type="VEuPathDB" id="FungiDB:PPTG_18810"/>
<dbReference type="EMBL" id="KI683380">
    <property type="protein sequence ID" value="ETL78035.1"/>
    <property type="molecule type" value="Genomic_DNA"/>
</dbReference>
<proteinExistence type="predicted"/>
<dbReference type="OrthoDB" id="76513at2759"/>
<accession>W2K0Q6</accession>
<name>W2K0Q6_PHYNI</name>
<evidence type="ECO:0000256" key="1">
    <source>
        <dbReference type="SAM" id="Phobius"/>
    </source>
</evidence>
<dbReference type="AlphaFoldDB" id="W2K0Q6"/>
<gene>
    <name evidence="2" type="ORF">L917_21094</name>
</gene>
<sequence>MKQTALAIAVHGPLHCLGWILFAILLLNAVKKADASSYVNPSPEGESWAPCGFAAEQLAAEGNGSTYGSCLACDPTNFECPPKCQPLIDAMYKQCDGVYAPQDQYFDPAHTLNGYWNDNFGVLREQAARCGCSDAARTWLQQWFLAQLAFAAVMMSQALTC</sequence>
<feature type="transmembrane region" description="Helical" evidence="1">
    <location>
        <begin position="6"/>
        <end position="27"/>
    </location>
</feature>
<keyword evidence="1" id="KW-0472">Membrane</keyword>
<reference evidence="2" key="1">
    <citation type="submission" date="2013-11" db="EMBL/GenBank/DDBJ databases">
        <title>The Genome Sequence of Phytophthora parasitica CHvinca01.</title>
        <authorList>
            <consortium name="The Broad Institute Genomics Platform"/>
            <person name="Russ C."/>
            <person name="Tyler B."/>
            <person name="Panabieres F."/>
            <person name="Shan W."/>
            <person name="Tripathy S."/>
            <person name="Grunwald N."/>
            <person name="Machado M."/>
            <person name="Johnson C.S."/>
            <person name="Arredondo F."/>
            <person name="Hong C."/>
            <person name="Coffey M."/>
            <person name="Young S.K."/>
            <person name="Zeng Q."/>
            <person name="Gargeya S."/>
            <person name="Fitzgerald M."/>
            <person name="Abouelleil A."/>
            <person name="Alvarado L."/>
            <person name="Chapman S.B."/>
            <person name="Gainer-Dewar J."/>
            <person name="Goldberg J."/>
            <person name="Griggs A."/>
            <person name="Gujja S."/>
            <person name="Hansen M."/>
            <person name="Howarth C."/>
            <person name="Imamovic A."/>
            <person name="Ireland A."/>
            <person name="Larimer J."/>
            <person name="McCowan C."/>
            <person name="Murphy C."/>
            <person name="Pearson M."/>
            <person name="Poon T.W."/>
            <person name="Priest M."/>
            <person name="Roberts A."/>
            <person name="Saif S."/>
            <person name="Shea T."/>
            <person name="Sykes S."/>
            <person name="Wortman J."/>
            <person name="Nusbaum C."/>
            <person name="Birren B."/>
        </authorList>
    </citation>
    <scope>NUCLEOTIDE SEQUENCE [LARGE SCALE GENOMIC DNA]</scope>
    <source>
        <strain evidence="2">CHvinca01</strain>
    </source>
</reference>